<name>A0A517NDC2_9BACT</name>
<keyword evidence="3" id="KW-1185">Reference proteome</keyword>
<keyword evidence="1" id="KW-0472">Membrane</keyword>
<dbReference type="EMBL" id="CP036525">
    <property type="protein sequence ID" value="QDT05135.1"/>
    <property type="molecule type" value="Genomic_DNA"/>
</dbReference>
<sequence>MVWMIVKALISAAVIVAVAEIAGRMPRLGALLLTLPIISILAFIMTWNKEHDMNSIAALARSTLVLVPLGLPFFAPFALSAKTGLSFWPSFAIGVLLASVTIGAWFRFGP</sequence>
<organism evidence="2 3">
    <name type="scientific">Rubripirellula lacrimiformis</name>
    <dbReference type="NCBI Taxonomy" id="1930273"/>
    <lineage>
        <taxon>Bacteria</taxon>
        <taxon>Pseudomonadati</taxon>
        <taxon>Planctomycetota</taxon>
        <taxon>Planctomycetia</taxon>
        <taxon>Pirellulales</taxon>
        <taxon>Pirellulaceae</taxon>
        <taxon>Rubripirellula</taxon>
    </lineage>
</organism>
<evidence type="ECO:0000256" key="1">
    <source>
        <dbReference type="SAM" id="Phobius"/>
    </source>
</evidence>
<dbReference type="AlphaFoldDB" id="A0A517NDC2"/>
<proteinExistence type="predicted"/>
<feature type="transmembrane region" description="Helical" evidence="1">
    <location>
        <begin position="29"/>
        <end position="47"/>
    </location>
</feature>
<gene>
    <name evidence="2" type="ORF">K227x_35340</name>
</gene>
<evidence type="ECO:0000313" key="3">
    <source>
        <dbReference type="Proteomes" id="UP000318538"/>
    </source>
</evidence>
<feature type="transmembrane region" description="Helical" evidence="1">
    <location>
        <begin position="59"/>
        <end position="79"/>
    </location>
</feature>
<protein>
    <recommendedName>
        <fullName evidence="4">DUF3147 family protein</fullName>
    </recommendedName>
</protein>
<evidence type="ECO:0008006" key="4">
    <source>
        <dbReference type="Google" id="ProtNLM"/>
    </source>
</evidence>
<reference evidence="2 3" key="1">
    <citation type="submission" date="2019-02" db="EMBL/GenBank/DDBJ databases">
        <title>Deep-cultivation of Planctomycetes and their phenomic and genomic characterization uncovers novel biology.</title>
        <authorList>
            <person name="Wiegand S."/>
            <person name="Jogler M."/>
            <person name="Boedeker C."/>
            <person name="Pinto D."/>
            <person name="Vollmers J."/>
            <person name="Rivas-Marin E."/>
            <person name="Kohn T."/>
            <person name="Peeters S.H."/>
            <person name="Heuer A."/>
            <person name="Rast P."/>
            <person name="Oberbeckmann S."/>
            <person name="Bunk B."/>
            <person name="Jeske O."/>
            <person name="Meyerdierks A."/>
            <person name="Storesund J.E."/>
            <person name="Kallscheuer N."/>
            <person name="Luecker S."/>
            <person name="Lage O.M."/>
            <person name="Pohl T."/>
            <person name="Merkel B.J."/>
            <person name="Hornburger P."/>
            <person name="Mueller R.-W."/>
            <person name="Bruemmer F."/>
            <person name="Labrenz M."/>
            <person name="Spormann A.M."/>
            <person name="Op den Camp H."/>
            <person name="Overmann J."/>
            <person name="Amann R."/>
            <person name="Jetten M.S.M."/>
            <person name="Mascher T."/>
            <person name="Medema M.H."/>
            <person name="Devos D.P."/>
            <person name="Kaster A.-K."/>
            <person name="Ovreas L."/>
            <person name="Rohde M."/>
            <person name="Galperin M.Y."/>
            <person name="Jogler C."/>
        </authorList>
    </citation>
    <scope>NUCLEOTIDE SEQUENCE [LARGE SCALE GENOMIC DNA]</scope>
    <source>
        <strain evidence="2 3">K22_7</strain>
    </source>
</reference>
<evidence type="ECO:0000313" key="2">
    <source>
        <dbReference type="EMBL" id="QDT05135.1"/>
    </source>
</evidence>
<dbReference type="KEGG" id="rlc:K227x_35340"/>
<keyword evidence="1" id="KW-0812">Transmembrane</keyword>
<dbReference type="Proteomes" id="UP000318538">
    <property type="component" value="Chromosome"/>
</dbReference>
<accession>A0A517NDC2</accession>
<keyword evidence="1" id="KW-1133">Transmembrane helix</keyword>
<feature type="transmembrane region" description="Helical" evidence="1">
    <location>
        <begin position="85"/>
        <end position="106"/>
    </location>
</feature>